<proteinExistence type="predicted"/>
<feature type="domain" description="Beta-lactamase-related" evidence="2">
    <location>
        <begin position="44"/>
        <end position="408"/>
    </location>
</feature>
<evidence type="ECO:0000313" key="4">
    <source>
        <dbReference type="Proteomes" id="UP000053455"/>
    </source>
</evidence>
<dbReference type="Pfam" id="PF00144">
    <property type="entry name" value="Beta-lactamase"/>
    <property type="match status" value="1"/>
</dbReference>
<dbReference type="EMBL" id="LBHU01000001">
    <property type="protein sequence ID" value="KLI65136.1"/>
    <property type="molecule type" value="Genomic_DNA"/>
</dbReference>
<evidence type="ECO:0000259" key="2">
    <source>
        <dbReference type="Pfam" id="PF00144"/>
    </source>
</evidence>
<dbReference type="Proteomes" id="UP000053455">
    <property type="component" value="Unassembled WGS sequence"/>
</dbReference>
<keyword evidence="4" id="KW-1185">Reference proteome</keyword>
<feature type="chain" id="PRO_5002588956" description="Beta-lactamase-related domain-containing protein" evidence="1">
    <location>
        <begin position="26"/>
        <end position="426"/>
    </location>
</feature>
<reference evidence="3 4" key="1">
    <citation type="submission" date="2015-04" db="EMBL/GenBank/DDBJ databases">
        <title>The draft genome sequence of Erythrobacter marinus HWDM-33.</title>
        <authorList>
            <person name="Zhuang L."/>
            <person name="Liu Y."/>
            <person name="Shao Z."/>
        </authorList>
    </citation>
    <scope>NUCLEOTIDE SEQUENCE [LARGE SCALE GENOMIC DNA]</scope>
    <source>
        <strain evidence="3 4">HWDM-33</strain>
    </source>
</reference>
<dbReference type="SUPFAM" id="SSF56601">
    <property type="entry name" value="beta-lactamase/transpeptidase-like"/>
    <property type="match status" value="1"/>
</dbReference>
<comment type="caution">
    <text evidence="3">The sequence shown here is derived from an EMBL/GenBank/DDBJ whole genome shotgun (WGS) entry which is preliminary data.</text>
</comment>
<gene>
    <name evidence="3" type="ORF">AAV99_01700</name>
</gene>
<feature type="signal peptide" evidence="1">
    <location>
        <begin position="1"/>
        <end position="25"/>
    </location>
</feature>
<dbReference type="OrthoDB" id="9808046at2"/>
<dbReference type="PROSITE" id="PS51257">
    <property type="entry name" value="PROKAR_LIPOPROTEIN"/>
    <property type="match status" value="1"/>
</dbReference>
<dbReference type="PANTHER" id="PTHR43283">
    <property type="entry name" value="BETA-LACTAMASE-RELATED"/>
    <property type="match status" value="1"/>
</dbReference>
<dbReference type="InterPro" id="IPR001466">
    <property type="entry name" value="Beta-lactam-related"/>
</dbReference>
<evidence type="ECO:0000256" key="1">
    <source>
        <dbReference type="SAM" id="SignalP"/>
    </source>
</evidence>
<keyword evidence="1" id="KW-0732">Signal</keyword>
<evidence type="ECO:0000313" key="3">
    <source>
        <dbReference type="EMBL" id="KLI65136.1"/>
    </source>
</evidence>
<sequence>MARHWLLLASAFGLTACATMPTSNATLAPRFAPDCQAIGSFLSSAVGEGRVVGASALVWQDGREVCFENAGLSSREDNRPFARDTLVQIFSMTKPVTGVALLQLWEQGKFGLDDPLYWHLPEYEYLQVATAIGSDGNLVLRDPLRPPTVRDVMRHTAGFTYGDSGEPADNVWNRLEPLSADNTLAEFSERMAQVPLLADPGTRWIYSAGVDVQARLVEVLSGMAFDDYVAENIFTPLRMTDSAWERDRADIDRLARIYIADEHGSLNPMPREEWLTPNFYGKPMTMGGAGIVTTVDDYMRFARMLLNEGELDGRRILQPATILLMATDMLDPRISMEDRMWLPSKGAGGFGLNVFVRNSPPMSAEENRGTVDEFFWDGLPSMLFWVDPRQDMAVVFATQKVPFDNAMHHDFRDAVYGAEYSGVPPE</sequence>
<dbReference type="PATRIC" id="fig|874156.12.peg.353"/>
<dbReference type="STRING" id="874156.GCA_001021555_00941"/>
<dbReference type="Gene3D" id="3.40.710.10">
    <property type="entry name" value="DD-peptidase/beta-lactamase superfamily"/>
    <property type="match status" value="1"/>
</dbReference>
<organism evidence="3 4">
    <name type="scientific">Aurantiacibacter marinus</name>
    <dbReference type="NCBI Taxonomy" id="874156"/>
    <lineage>
        <taxon>Bacteria</taxon>
        <taxon>Pseudomonadati</taxon>
        <taxon>Pseudomonadota</taxon>
        <taxon>Alphaproteobacteria</taxon>
        <taxon>Sphingomonadales</taxon>
        <taxon>Erythrobacteraceae</taxon>
        <taxon>Aurantiacibacter</taxon>
    </lineage>
</organism>
<dbReference type="InterPro" id="IPR012338">
    <property type="entry name" value="Beta-lactam/transpept-like"/>
</dbReference>
<name>A0A0H0XT11_9SPHN</name>
<dbReference type="AlphaFoldDB" id="A0A0H0XT11"/>
<dbReference type="InterPro" id="IPR050789">
    <property type="entry name" value="Diverse_Enzym_Activities"/>
</dbReference>
<dbReference type="PANTHER" id="PTHR43283:SF3">
    <property type="entry name" value="BETA-LACTAMASE FAMILY PROTEIN (AFU_ORTHOLOGUE AFUA_5G07500)"/>
    <property type="match status" value="1"/>
</dbReference>
<protein>
    <recommendedName>
        <fullName evidence="2">Beta-lactamase-related domain-containing protein</fullName>
    </recommendedName>
</protein>
<accession>A0A0H0XT11</accession>